<evidence type="ECO:0000313" key="2">
    <source>
        <dbReference type="EMBL" id="POG58051.1"/>
    </source>
</evidence>
<feature type="compositionally biased region" description="Basic and acidic residues" evidence="1">
    <location>
        <begin position="163"/>
        <end position="190"/>
    </location>
</feature>
<accession>A0A2P4NY27</accession>
<reference evidence="2 3" key="2">
    <citation type="journal article" date="2018" name="New Phytol.">
        <title>High intraspecific genome diversity in the model arbuscular mycorrhizal symbiont Rhizophagus irregularis.</title>
        <authorList>
            <person name="Chen E.C.H."/>
            <person name="Morin E."/>
            <person name="Beaudet D."/>
            <person name="Noel J."/>
            <person name="Yildirir G."/>
            <person name="Ndikumana S."/>
            <person name="Charron P."/>
            <person name="St-Onge C."/>
            <person name="Giorgi J."/>
            <person name="Kruger M."/>
            <person name="Marton T."/>
            <person name="Ropars J."/>
            <person name="Grigoriev I.V."/>
            <person name="Hainaut M."/>
            <person name="Henrissat B."/>
            <person name="Roux C."/>
            <person name="Martin F."/>
            <person name="Corradi N."/>
        </authorList>
    </citation>
    <scope>NUCLEOTIDE SEQUENCE [LARGE SCALE GENOMIC DNA]</scope>
    <source>
        <strain evidence="2 3">DAOM 197198</strain>
    </source>
</reference>
<feature type="region of interest" description="Disordered" evidence="1">
    <location>
        <begin position="1"/>
        <end position="22"/>
    </location>
</feature>
<dbReference type="EMBL" id="AUPC02000578">
    <property type="protein sequence ID" value="POG58051.1"/>
    <property type="molecule type" value="Genomic_DNA"/>
</dbReference>
<comment type="caution">
    <text evidence="2">The sequence shown here is derived from an EMBL/GenBank/DDBJ whole genome shotgun (WGS) entry which is preliminary data.</text>
</comment>
<organism evidence="2 3">
    <name type="scientific">Rhizophagus irregularis (strain DAOM 181602 / DAOM 197198 / MUCL 43194)</name>
    <name type="common">Arbuscular mycorrhizal fungus</name>
    <name type="synonym">Glomus intraradices</name>
    <dbReference type="NCBI Taxonomy" id="747089"/>
    <lineage>
        <taxon>Eukaryota</taxon>
        <taxon>Fungi</taxon>
        <taxon>Fungi incertae sedis</taxon>
        <taxon>Mucoromycota</taxon>
        <taxon>Glomeromycotina</taxon>
        <taxon>Glomeromycetes</taxon>
        <taxon>Glomerales</taxon>
        <taxon>Glomeraceae</taxon>
        <taxon>Rhizophagus</taxon>
    </lineage>
</organism>
<evidence type="ECO:0000313" key="3">
    <source>
        <dbReference type="Proteomes" id="UP000018888"/>
    </source>
</evidence>
<gene>
    <name evidence="2" type="ORF">GLOIN_2v1790930</name>
</gene>
<reference evidence="2 3" key="1">
    <citation type="journal article" date="2013" name="Proc. Natl. Acad. Sci. U.S.A.">
        <title>Genome of an arbuscular mycorrhizal fungus provides insight into the oldest plant symbiosis.</title>
        <authorList>
            <person name="Tisserant E."/>
            <person name="Malbreil M."/>
            <person name="Kuo A."/>
            <person name="Kohler A."/>
            <person name="Symeonidi A."/>
            <person name="Balestrini R."/>
            <person name="Charron P."/>
            <person name="Duensing N."/>
            <person name="Frei Dit Frey N."/>
            <person name="Gianinazzi-Pearson V."/>
            <person name="Gilbert L.B."/>
            <person name="Handa Y."/>
            <person name="Herr J.R."/>
            <person name="Hijri M."/>
            <person name="Koul R."/>
            <person name="Kawaguchi M."/>
            <person name="Krajinski F."/>
            <person name="Lammers P.J."/>
            <person name="Masclaux F.G."/>
            <person name="Murat C."/>
            <person name="Morin E."/>
            <person name="Ndikumana S."/>
            <person name="Pagni M."/>
            <person name="Petitpierre D."/>
            <person name="Requena N."/>
            <person name="Rosikiewicz P."/>
            <person name="Riley R."/>
            <person name="Saito K."/>
            <person name="San Clemente H."/>
            <person name="Shapiro H."/>
            <person name="van Tuinen D."/>
            <person name="Becard G."/>
            <person name="Bonfante P."/>
            <person name="Paszkowski U."/>
            <person name="Shachar-Hill Y.Y."/>
            <person name="Tuskan G.A."/>
            <person name="Young P.W."/>
            <person name="Sanders I.R."/>
            <person name="Henrissat B."/>
            <person name="Rensing S.A."/>
            <person name="Grigoriev I.V."/>
            <person name="Corradi N."/>
            <person name="Roux C."/>
            <person name="Martin F."/>
        </authorList>
    </citation>
    <scope>NUCLEOTIDE SEQUENCE [LARGE SCALE GENOMIC DNA]</scope>
    <source>
        <strain evidence="2 3">DAOM 197198</strain>
    </source>
</reference>
<name>A0A2P4NY27_RHIID</name>
<sequence length="202" mass="23592">MSEANSDNCSSQYSPNNYSTSPQYKMSDESIYIHEYFDKKSADWNIMGFLDECTEKSYQLKINLYLKSLENIINNEQGSREKKAQLLYNKYKKNWEAEHKLKKLGSESLININNLIFLESDQKIRTISNRSFNIGNLKRTLKRILEMETTTSLMKKTKMTNKKKSDDGNSSLVKDENDNSDKDDNEDIPDKIAKHILEEYTL</sequence>
<feature type="region of interest" description="Disordered" evidence="1">
    <location>
        <begin position="155"/>
        <end position="190"/>
    </location>
</feature>
<dbReference type="VEuPathDB" id="FungiDB:RhiirFUN_017382"/>
<keyword evidence="3" id="KW-1185">Reference proteome</keyword>
<proteinExistence type="predicted"/>
<evidence type="ECO:0000256" key="1">
    <source>
        <dbReference type="SAM" id="MobiDB-lite"/>
    </source>
</evidence>
<protein>
    <submittedName>
        <fullName evidence="2">Uncharacterized protein</fullName>
    </submittedName>
</protein>
<dbReference type="AlphaFoldDB" id="A0A2P4NY27"/>
<dbReference type="Proteomes" id="UP000018888">
    <property type="component" value="Unassembled WGS sequence"/>
</dbReference>